<feature type="domain" description="Right handed beta helix" evidence="5">
    <location>
        <begin position="34"/>
        <end position="100"/>
    </location>
</feature>
<evidence type="ECO:0000256" key="4">
    <source>
        <dbReference type="SAM" id="MobiDB-lite"/>
    </source>
</evidence>
<dbReference type="Pfam" id="PF00353">
    <property type="entry name" value="HemolysinCabind"/>
    <property type="match status" value="2"/>
</dbReference>
<evidence type="ECO:0000256" key="3">
    <source>
        <dbReference type="ARBA" id="ARBA00022525"/>
    </source>
</evidence>
<dbReference type="NCBIfam" id="NF041518">
    <property type="entry name" value="choice_anch_Q"/>
    <property type="match status" value="1"/>
</dbReference>
<dbReference type="InterPro" id="IPR050557">
    <property type="entry name" value="RTX_toxin/Mannuronan_C5-epim"/>
</dbReference>
<proteinExistence type="predicted"/>
<evidence type="ECO:0000256" key="2">
    <source>
        <dbReference type="ARBA" id="ARBA00004613"/>
    </source>
</evidence>
<comment type="subcellular location">
    <subcellularLocation>
        <location evidence="2">Secreted</location>
    </subcellularLocation>
</comment>
<keyword evidence="3" id="KW-0964">Secreted</keyword>
<dbReference type="PANTHER" id="PTHR38340:SF1">
    <property type="entry name" value="S-LAYER PROTEIN"/>
    <property type="match status" value="1"/>
</dbReference>
<dbReference type="PRINTS" id="PR00313">
    <property type="entry name" value="CABNDNGRPT"/>
</dbReference>
<sequence length="539" mass="56192">MSKNGTANDYITLRSEKPGAAKIVATDTYGVHIQADYVKLDGFNITGATGAGVTANLVHHVQITDNIVHDNLRHGISASRSEFVTVEGNVTYGNAATGFYSGISIFHPENVTGDTSSKGFRIIVRGNISYDNVTKSGPHSDGNGIIMDDFRHTKGEGKAYLFASLVENNLVYNNGGKGIQLAWSDYVTVRNNTAYHNNTDPKKTGTWHGELSNMNSSNNIWVNNIGVANPNISGHNTAVDNTSFVGYTNKNNTWKNNLTFAGKDGVESVRLTGSNVGLSKGDGNLLGVNPNFVNPGSNFELKGGSPAIDAGTKAFGYFSVGLDSGTRVGMIDIGAYEFGSGGGGSTPSPEPEPEVPTTPTDPTDPTPTPTVTGTSGRDVMNGTAGNDVFNGLAGNDKLNGFGGIDLLTGGGGLDTLDGGAGNDVLHGGTGKDILIGGTGADRFVFKTVAEAGKGTGQDQIRDFSRAQGDKIDLGNIDAHAGQSGNQTFTYIGSKGFSGQAGQLRYSDGHVAGDVNGDKVADFHIDIANHHALQASDFFL</sequence>
<gene>
    <name evidence="6" type="ORF">HNP73_001327</name>
</gene>
<dbReference type="InterPro" id="IPR011049">
    <property type="entry name" value="Serralysin-like_metalloprot_C"/>
</dbReference>
<dbReference type="InterPro" id="IPR022441">
    <property type="entry name" value="Para_beta_helix_rpt-2"/>
</dbReference>
<evidence type="ECO:0000256" key="1">
    <source>
        <dbReference type="ARBA" id="ARBA00002822"/>
    </source>
</evidence>
<dbReference type="Gene3D" id="2.150.10.10">
    <property type="entry name" value="Serralysin-like metalloprotease, C-terminal"/>
    <property type="match status" value="1"/>
</dbReference>
<dbReference type="PANTHER" id="PTHR38340">
    <property type="entry name" value="S-LAYER PROTEIN"/>
    <property type="match status" value="1"/>
</dbReference>
<dbReference type="InterPro" id="IPR001343">
    <property type="entry name" value="Hemolysn_Ca-bd"/>
</dbReference>
<dbReference type="PROSITE" id="PS00330">
    <property type="entry name" value="HEMOLYSIN_CALCIUM"/>
    <property type="match status" value="3"/>
</dbReference>
<dbReference type="Proteomes" id="UP000549457">
    <property type="component" value="Unassembled WGS sequence"/>
</dbReference>
<dbReference type="InterPro" id="IPR011050">
    <property type="entry name" value="Pectin_lyase_fold/virulence"/>
</dbReference>
<dbReference type="InterPro" id="IPR039448">
    <property type="entry name" value="Beta_helix"/>
</dbReference>
<dbReference type="EMBL" id="JACHFM010000001">
    <property type="protein sequence ID" value="MBB5221406.1"/>
    <property type="molecule type" value="Genomic_DNA"/>
</dbReference>
<dbReference type="NCBIfam" id="TIGR03804">
    <property type="entry name" value="para_beta_helix"/>
    <property type="match status" value="1"/>
</dbReference>
<evidence type="ECO:0000313" key="7">
    <source>
        <dbReference type="Proteomes" id="UP000549457"/>
    </source>
</evidence>
<dbReference type="Pfam" id="PF13229">
    <property type="entry name" value="Beta_helix"/>
    <property type="match status" value="1"/>
</dbReference>
<reference evidence="6 7" key="1">
    <citation type="submission" date="2020-08" db="EMBL/GenBank/DDBJ databases">
        <title>Genomic Encyclopedia of Type Strains, Phase IV (KMG-IV): sequencing the most valuable type-strain genomes for metagenomic binning, comparative biology and taxonomic classification.</title>
        <authorList>
            <person name="Goeker M."/>
        </authorList>
    </citation>
    <scope>NUCLEOTIDE SEQUENCE [LARGE SCALE GENOMIC DNA]</scope>
    <source>
        <strain evidence="6 7">DSM 101730</strain>
    </source>
</reference>
<dbReference type="InterPro" id="IPR006626">
    <property type="entry name" value="PbH1"/>
</dbReference>
<dbReference type="AlphaFoldDB" id="A0A840SNF6"/>
<name>A0A840SNF6_9RHOB</name>
<dbReference type="InterPro" id="IPR059226">
    <property type="entry name" value="Choice_anch_Q_dom"/>
</dbReference>
<keyword evidence="7" id="KW-1185">Reference proteome</keyword>
<protein>
    <submittedName>
        <fullName evidence="6">Parallel beta-helix repeat protein</fullName>
    </submittedName>
</protein>
<comment type="caution">
    <text evidence="6">The sequence shown here is derived from an EMBL/GenBank/DDBJ whole genome shotgun (WGS) entry which is preliminary data.</text>
</comment>
<dbReference type="Gene3D" id="2.160.20.10">
    <property type="entry name" value="Single-stranded right-handed beta-helix, Pectin lyase-like"/>
    <property type="match status" value="1"/>
</dbReference>
<dbReference type="InterPro" id="IPR012334">
    <property type="entry name" value="Pectin_lyas_fold"/>
</dbReference>
<dbReference type="SMART" id="SM00710">
    <property type="entry name" value="PbH1"/>
    <property type="match status" value="6"/>
</dbReference>
<dbReference type="GO" id="GO:0005576">
    <property type="term" value="C:extracellular region"/>
    <property type="evidence" value="ECO:0007669"/>
    <property type="project" value="UniProtKB-SubCell"/>
</dbReference>
<organism evidence="6 7">
    <name type="scientific">Amaricoccus macauensis</name>
    <dbReference type="NCBI Taxonomy" id="57001"/>
    <lineage>
        <taxon>Bacteria</taxon>
        <taxon>Pseudomonadati</taxon>
        <taxon>Pseudomonadota</taxon>
        <taxon>Alphaproteobacteria</taxon>
        <taxon>Rhodobacterales</taxon>
        <taxon>Paracoccaceae</taxon>
        <taxon>Amaricoccus</taxon>
    </lineage>
</organism>
<accession>A0A840SNF6</accession>
<evidence type="ECO:0000259" key="5">
    <source>
        <dbReference type="Pfam" id="PF13229"/>
    </source>
</evidence>
<comment type="function">
    <text evidence="1">Converts beta-D-mannuronic acid (M) to alpha-L-guluronic acid (G), producing a polymer with gel-forming capacity, required for the formation of the cyst coat.</text>
</comment>
<dbReference type="InterPro" id="IPR018511">
    <property type="entry name" value="Hemolysin-typ_Ca-bd_CS"/>
</dbReference>
<dbReference type="SUPFAM" id="SSF51126">
    <property type="entry name" value="Pectin lyase-like"/>
    <property type="match status" value="1"/>
</dbReference>
<evidence type="ECO:0000313" key="6">
    <source>
        <dbReference type="EMBL" id="MBB5221406.1"/>
    </source>
</evidence>
<dbReference type="GO" id="GO:0005509">
    <property type="term" value="F:calcium ion binding"/>
    <property type="evidence" value="ECO:0007669"/>
    <property type="project" value="InterPro"/>
</dbReference>
<feature type="region of interest" description="Disordered" evidence="4">
    <location>
        <begin position="339"/>
        <end position="383"/>
    </location>
</feature>
<dbReference type="RefSeq" id="WP_221288236.1">
    <property type="nucleotide sequence ID" value="NZ_JACHFM010000001.1"/>
</dbReference>
<dbReference type="SUPFAM" id="SSF51120">
    <property type="entry name" value="beta-Roll"/>
    <property type="match status" value="1"/>
</dbReference>